<dbReference type="EMBL" id="CAJEWN010001899">
    <property type="protein sequence ID" value="CAD2200768.1"/>
    <property type="molecule type" value="Genomic_DNA"/>
</dbReference>
<keyword evidence="1" id="KW-0175">Coiled coil</keyword>
<feature type="coiled-coil region" evidence="1">
    <location>
        <begin position="69"/>
        <end position="130"/>
    </location>
</feature>
<proteinExistence type="predicted"/>
<evidence type="ECO:0000313" key="3">
    <source>
        <dbReference type="Proteomes" id="UP000580250"/>
    </source>
</evidence>
<protein>
    <submittedName>
        <fullName evidence="2">Uncharacterized protein</fullName>
    </submittedName>
</protein>
<dbReference type="Proteomes" id="UP000580250">
    <property type="component" value="Unassembled WGS sequence"/>
</dbReference>
<dbReference type="OrthoDB" id="5892069at2759"/>
<accession>A0A6V7XNF5</accession>
<evidence type="ECO:0000256" key="1">
    <source>
        <dbReference type="SAM" id="Coils"/>
    </source>
</evidence>
<organism evidence="2 3">
    <name type="scientific">Meloidogyne enterolobii</name>
    <name type="common">Root-knot nematode worm</name>
    <name type="synonym">Meloidogyne mayaguensis</name>
    <dbReference type="NCBI Taxonomy" id="390850"/>
    <lineage>
        <taxon>Eukaryota</taxon>
        <taxon>Metazoa</taxon>
        <taxon>Ecdysozoa</taxon>
        <taxon>Nematoda</taxon>
        <taxon>Chromadorea</taxon>
        <taxon>Rhabditida</taxon>
        <taxon>Tylenchina</taxon>
        <taxon>Tylenchomorpha</taxon>
        <taxon>Tylenchoidea</taxon>
        <taxon>Meloidogynidae</taxon>
        <taxon>Meloidogyninae</taxon>
        <taxon>Meloidogyne</taxon>
    </lineage>
</organism>
<name>A0A6V7XNF5_MELEN</name>
<reference evidence="2 3" key="1">
    <citation type="submission" date="2020-08" db="EMBL/GenBank/DDBJ databases">
        <authorList>
            <person name="Koutsovoulos G."/>
            <person name="Danchin GJ E."/>
        </authorList>
    </citation>
    <scope>NUCLEOTIDE SEQUENCE [LARGE SCALE GENOMIC DNA]</scope>
</reference>
<evidence type="ECO:0000313" key="2">
    <source>
        <dbReference type="EMBL" id="CAD2200768.1"/>
    </source>
</evidence>
<comment type="caution">
    <text evidence="2">The sequence shown here is derived from an EMBL/GenBank/DDBJ whole genome shotgun (WGS) entry which is preliminary data.</text>
</comment>
<gene>
    <name evidence="2" type="ORF">MENT_LOCUS54255</name>
</gene>
<dbReference type="AlphaFoldDB" id="A0A6V7XNF5"/>
<sequence length="248" mass="28574">MSLMKKHLIKQNIDELIRQADFLSDQLKSTYANLTEMILQDKQIVVRLFESNPTLHIASITPQALVYFIEEFNAERRSRADEFHEAENELHSEISYSANPTRWYEFTALKNKNEQILKQYDNIYDKLQKKWAKALFDYTLSARHLEKFKRQEFVIDGHEDEHVGSSSTSYKVEEIARKPKQVLYFDPHSANTSTFYVAIYGIENPAKEINGTHGSAIIAAIGDANTSAHFMTSSGTSTGKFSKMFVRF</sequence>
<feature type="coiled-coil region" evidence="1">
    <location>
        <begin position="6"/>
        <end position="33"/>
    </location>
</feature>